<evidence type="ECO:0000313" key="1">
    <source>
        <dbReference type="Proteomes" id="UP000887579"/>
    </source>
</evidence>
<dbReference type="WBParaSite" id="ES5_v2.g22825.t1">
    <property type="protein sequence ID" value="ES5_v2.g22825.t1"/>
    <property type="gene ID" value="ES5_v2.g22825"/>
</dbReference>
<name>A0AC34FZS9_9BILA</name>
<evidence type="ECO:0000313" key="2">
    <source>
        <dbReference type="WBParaSite" id="ES5_v2.g22825.t1"/>
    </source>
</evidence>
<organism evidence="1 2">
    <name type="scientific">Panagrolaimus sp. ES5</name>
    <dbReference type="NCBI Taxonomy" id="591445"/>
    <lineage>
        <taxon>Eukaryota</taxon>
        <taxon>Metazoa</taxon>
        <taxon>Ecdysozoa</taxon>
        <taxon>Nematoda</taxon>
        <taxon>Chromadorea</taxon>
        <taxon>Rhabditida</taxon>
        <taxon>Tylenchina</taxon>
        <taxon>Panagrolaimomorpha</taxon>
        <taxon>Panagrolaimoidea</taxon>
        <taxon>Panagrolaimidae</taxon>
        <taxon>Panagrolaimus</taxon>
    </lineage>
</organism>
<dbReference type="Proteomes" id="UP000887579">
    <property type="component" value="Unplaced"/>
</dbReference>
<proteinExistence type="predicted"/>
<sequence>MLKHFLESTVPSATVSESAASSENKHAAKHTCSKCILANNNNKKESDEWIQCNACSQWYHLTCVKVEEFQVKLIKEFHCLICVETSGPSLMKQILSPHRYNFWDPSEKDLPTQIGTKPWIDKFANEIANNVELFPIKSFNNGMEFMNSFNFDQEFREPVKILDIKGLGMKLPAVGFDIDRILQLVSGDEIIPVIDVFMQETNRMTLGAFAENWKQQNRERLYNMLSFEFSHTP</sequence>
<accession>A0AC34FZS9</accession>
<reference evidence="2" key="1">
    <citation type="submission" date="2022-11" db="UniProtKB">
        <authorList>
            <consortium name="WormBaseParasite"/>
        </authorList>
    </citation>
    <scope>IDENTIFICATION</scope>
</reference>
<protein>
    <submittedName>
        <fullName evidence="2">Zinc finger PHD-type domain-containing protein</fullName>
    </submittedName>
</protein>